<evidence type="ECO:0008006" key="3">
    <source>
        <dbReference type="Google" id="ProtNLM"/>
    </source>
</evidence>
<dbReference type="RefSeq" id="WP_354701439.1">
    <property type="nucleotide sequence ID" value="NZ_CP114014.1"/>
</dbReference>
<proteinExistence type="predicted"/>
<dbReference type="EMBL" id="CP114014">
    <property type="protein sequence ID" value="XAY04915.1"/>
    <property type="molecule type" value="Genomic_DNA"/>
</dbReference>
<name>A0AAU7ATD5_9ACTN</name>
<sequence>MHSRGRRIAALTTVVAVALGGAVAVTAAAAPKSKVPKVRTRIAKLQLNVAGYVEMRQLKDTASDCFPGERWIQTNTFSFETGRFVNVSVKNVSVPGYGSVATSTFSPTVGRAKVDSGITAYKATNYCKGTPAKLDGPPTCSSSSGKIAVALTPGEIPEGAGEDDPAPLAGRPLLLSVRRAGGGRDALGCLGGGPESLSGPNADLSIVTTSIAPGVSEVLPANLDAVKVFAIRARQTMKRAIVISGPCTKTTVKVVPPPGAAPNSGNLNADGDCWMTGKVIVTVRPRPAT</sequence>
<keyword evidence="1" id="KW-0732">Signal</keyword>
<reference evidence="2" key="1">
    <citation type="submission" date="2022-12" db="EMBL/GenBank/DDBJ databases">
        <title>Paraconexibacter alkalitolerans sp. nov. and Baekduia alba sp. nov., isolated from soil and emended description of the genera Paraconexibacter (Chun et al., 2020) and Baekduia (An et al., 2020).</title>
        <authorList>
            <person name="Vieira S."/>
            <person name="Huber K.J."/>
            <person name="Geppert A."/>
            <person name="Wolf J."/>
            <person name="Neumann-Schaal M."/>
            <person name="Muesken M."/>
            <person name="Overmann J."/>
        </authorList>
    </citation>
    <scope>NUCLEOTIDE SEQUENCE</scope>
    <source>
        <strain evidence="2">AEG42_29</strain>
    </source>
</reference>
<evidence type="ECO:0000256" key="1">
    <source>
        <dbReference type="SAM" id="SignalP"/>
    </source>
</evidence>
<dbReference type="KEGG" id="parq:DSM112329_01753"/>
<evidence type="ECO:0000313" key="2">
    <source>
        <dbReference type="EMBL" id="XAY04915.1"/>
    </source>
</evidence>
<protein>
    <recommendedName>
        <fullName evidence="3">PASTA domain-containing protein</fullName>
    </recommendedName>
</protein>
<dbReference type="AlphaFoldDB" id="A0AAU7ATD5"/>
<feature type="chain" id="PRO_5043504202" description="PASTA domain-containing protein" evidence="1">
    <location>
        <begin position="30"/>
        <end position="289"/>
    </location>
</feature>
<organism evidence="2">
    <name type="scientific">Paraconexibacter sp. AEG42_29</name>
    <dbReference type="NCBI Taxonomy" id="2997339"/>
    <lineage>
        <taxon>Bacteria</taxon>
        <taxon>Bacillati</taxon>
        <taxon>Actinomycetota</taxon>
        <taxon>Thermoleophilia</taxon>
        <taxon>Solirubrobacterales</taxon>
        <taxon>Paraconexibacteraceae</taxon>
        <taxon>Paraconexibacter</taxon>
    </lineage>
</organism>
<feature type="signal peptide" evidence="1">
    <location>
        <begin position="1"/>
        <end position="29"/>
    </location>
</feature>
<accession>A0AAU7ATD5</accession>
<gene>
    <name evidence="2" type="ORF">DSM112329_01753</name>
</gene>